<reference evidence="2" key="1">
    <citation type="submission" date="2016-10" db="EMBL/GenBank/DDBJ databases">
        <authorList>
            <person name="Varghese N."/>
            <person name="Submissions S."/>
        </authorList>
    </citation>
    <scope>NUCLEOTIDE SEQUENCE [LARGE SCALE GENOMIC DNA]</scope>
    <source>
        <strain evidence="2">XJ109</strain>
    </source>
</reference>
<keyword evidence="2" id="KW-1185">Reference proteome</keyword>
<organism evidence="1 2">
    <name type="scientific">Algoriella xinjiangensis</name>
    <dbReference type="NCBI Taxonomy" id="684065"/>
    <lineage>
        <taxon>Bacteria</taxon>
        <taxon>Pseudomonadati</taxon>
        <taxon>Bacteroidota</taxon>
        <taxon>Flavobacteriia</taxon>
        <taxon>Flavobacteriales</taxon>
        <taxon>Weeksellaceae</taxon>
        <taxon>Algoriella</taxon>
    </lineage>
</organism>
<dbReference type="EMBL" id="FOUZ01000005">
    <property type="protein sequence ID" value="SFM99752.1"/>
    <property type="molecule type" value="Genomic_DNA"/>
</dbReference>
<proteinExistence type="predicted"/>
<dbReference type="InterPro" id="IPR029044">
    <property type="entry name" value="Nucleotide-diphossugar_trans"/>
</dbReference>
<protein>
    <recommendedName>
        <fullName evidence="3">Glycosyl transferase family 2</fullName>
    </recommendedName>
</protein>
<dbReference type="Proteomes" id="UP000199149">
    <property type="component" value="Unassembled WGS sequence"/>
</dbReference>
<dbReference type="AlphaFoldDB" id="A0A1I4VEZ4"/>
<accession>A0A1I4VEZ4</accession>
<dbReference type="STRING" id="684065.SAMN05421738_105104"/>
<dbReference type="SUPFAM" id="SSF53448">
    <property type="entry name" value="Nucleotide-diphospho-sugar transferases"/>
    <property type="match status" value="1"/>
</dbReference>
<evidence type="ECO:0000313" key="2">
    <source>
        <dbReference type="Proteomes" id="UP000199149"/>
    </source>
</evidence>
<gene>
    <name evidence="1" type="ORF">SAMN05421738_105104</name>
</gene>
<name>A0A1I4VEZ4_9FLAO</name>
<sequence length="269" mass="32292">MINRDRLNRVVEKIKYKLLIRLNLTIRKQRKNPLKIPVIIINFNQLFYLKQLVDFLIIRGFTNIVIVDNKSTYPPLLDYYKDIEDKVMIEYMDDNYGHNVFFENIELQKKYGKGYYVLTDADIVPNKDLPKDFMLTLIHYLDKYFKRVTKVGFALRIDDIPDSFPLKEKVLKWEQRFWEKPIEDHLYLNWIDTTFALYKPSYPSKFNNIEKLEAIRVGDYFTASHGGWYLDPGNFSEEQLYYMKTVNGSSSWRINEKGEHLSTEYNKFI</sequence>
<evidence type="ECO:0008006" key="3">
    <source>
        <dbReference type="Google" id="ProtNLM"/>
    </source>
</evidence>
<dbReference type="RefSeq" id="WP_143080476.1">
    <property type="nucleotide sequence ID" value="NZ_FOUZ01000005.1"/>
</dbReference>
<evidence type="ECO:0000313" key="1">
    <source>
        <dbReference type="EMBL" id="SFM99752.1"/>
    </source>
</evidence>
<dbReference type="OrthoDB" id="1666251at2"/>